<dbReference type="InterPro" id="IPR019658">
    <property type="entry name" value="DUF2515"/>
</dbReference>
<gene>
    <name evidence="1" type="ORF">SAMN05216362_10244</name>
</gene>
<sequence>MIPLIVNYIKEQTKIHNQNNVTRTKAYLNFYERFPEIKWSFLASFVSRNAGWNMTDLQSEPYVQFLSEDQRKSLYLTYESINWYIFQDAYPQLLIYQLSVEKETPLFFLLKHFQVSNFVEEEWYRYFREHDEERLLYAQIINEQNLIEQPIMEKQPYKRKVFRTIPFQGQNMVHFNAVLLPTEQGKLYGDFVSNFLSVNKRIAIGKRIANILFYPHLYPLFKSFADHVDVTGDRMEYEQFMETPLTQSHNLTDFYRDTQHQINDYRVDWSAYTKIKRRWFKEEPLKNIKPINHSFYKKRQWIKHLGTMKGSIKHESVEKS</sequence>
<dbReference type="OrthoDB" id="2690514at2"/>
<evidence type="ECO:0008006" key="3">
    <source>
        <dbReference type="Google" id="ProtNLM"/>
    </source>
</evidence>
<protein>
    <recommendedName>
        <fullName evidence="3">DUF2515 domain-containing protein</fullName>
    </recommendedName>
</protein>
<dbReference type="EMBL" id="FOES01000002">
    <property type="protein sequence ID" value="SEP66439.1"/>
    <property type="molecule type" value="Genomic_DNA"/>
</dbReference>
<evidence type="ECO:0000313" key="1">
    <source>
        <dbReference type="EMBL" id="SEP66439.1"/>
    </source>
</evidence>
<reference evidence="1 2" key="1">
    <citation type="submission" date="2016-10" db="EMBL/GenBank/DDBJ databases">
        <authorList>
            <person name="de Groot N.N."/>
        </authorList>
    </citation>
    <scope>NUCLEOTIDE SEQUENCE [LARGE SCALE GENOMIC DNA]</scope>
    <source>
        <strain evidence="1 2">DSM 21633</strain>
    </source>
</reference>
<proteinExistence type="predicted"/>
<name>A0A1H8ZPJ4_9BACI</name>
<accession>A0A1H8ZPJ4</accession>
<dbReference type="Pfam" id="PF10720">
    <property type="entry name" value="DUF2515"/>
    <property type="match status" value="1"/>
</dbReference>
<organism evidence="1 2">
    <name type="scientific">Piscibacillus halophilus</name>
    <dbReference type="NCBI Taxonomy" id="571933"/>
    <lineage>
        <taxon>Bacteria</taxon>
        <taxon>Bacillati</taxon>
        <taxon>Bacillota</taxon>
        <taxon>Bacilli</taxon>
        <taxon>Bacillales</taxon>
        <taxon>Bacillaceae</taxon>
        <taxon>Piscibacillus</taxon>
    </lineage>
</organism>
<dbReference type="STRING" id="571933.SAMN05216362_10244"/>
<evidence type="ECO:0000313" key="2">
    <source>
        <dbReference type="Proteomes" id="UP000199427"/>
    </source>
</evidence>
<dbReference type="AlphaFoldDB" id="A0A1H8ZPJ4"/>
<dbReference type="Proteomes" id="UP000199427">
    <property type="component" value="Unassembled WGS sequence"/>
</dbReference>
<dbReference type="RefSeq" id="WP_091772234.1">
    <property type="nucleotide sequence ID" value="NZ_FOES01000002.1"/>
</dbReference>
<keyword evidence="2" id="KW-1185">Reference proteome</keyword>